<reference evidence="2" key="1">
    <citation type="journal article" date="2015" name="Nature">
        <title>Complex archaea that bridge the gap between prokaryotes and eukaryotes.</title>
        <authorList>
            <person name="Spang A."/>
            <person name="Saw J.H."/>
            <person name="Jorgensen S.L."/>
            <person name="Zaremba-Niedzwiedzka K."/>
            <person name="Martijn J."/>
            <person name="Lind A.E."/>
            <person name="van Eijk R."/>
            <person name="Schleper C."/>
            <person name="Guy L."/>
            <person name="Ettema T.J."/>
        </authorList>
    </citation>
    <scope>NUCLEOTIDE SEQUENCE</scope>
</reference>
<organism evidence="2">
    <name type="scientific">marine sediment metagenome</name>
    <dbReference type="NCBI Taxonomy" id="412755"/>
    <lineage>
        <taxon>unclassified sequences</taxon>
        <taxon>metagenomes</taxon>
        <taxon>ecological metagenomes</taxon>
    </lineage>
</organism>
<comment type="caution">
    <text evidence="2">The sequence shown here is derived from an EMBL/GenBank/DDBJ whole genome shotgun (WGS) entry which is preliminary data.</text>
</comment>
<gene>
    <name evidence="2" type="ORF">LCGC14_2939610</name>
</gene>
<dbReference type="AlphaFoldDB" id="A0A0F8Y5H7"/>
<dbReference type="EMBL" id="LAZR01058926">
    <property type="protein sequence ID" value="KKK68880.1"/>
    <property type="molecule type" value="Genomic_DNA"/>
</dbReference>
<feature type="non-terminal residue" evidence="2">
    <location>
        <position position="1"/>
    </location>
</feature>
<name>A0A0F8Y5H7_9ZZZZ</name>
<evidence type="ECO:0000256" key="1">
    <source>
        <dbReference type="SAM" id="MobiDB-lite"/>
    </source>
</evidence>
<feature type="compositionally biased region" description="Gly residues" evidence="1">
    <location>
        <begin position="58"/>
        <end position="69"/>
    </location>
</feature>
<evidence type="ECO:0000313" key="2">
    <source>
        <dbReference type="EMBL" id="KKK68880.1"/>
    </source>
</evidence>
<accession>A0A0F8Y5H7</accession>
<sequence length="76" mass="8359">NNEDGTTNQQVLTSDSYKIRHFDDMVKLVYQQGKNDQLEASAKESANLTDPEKIEGVPKGGKYGLVGAGGKKRYQV</sequence>
<feature type="region of interest" description="Disordered" evidence="1">
    <location>
        <begin position="39"/>
        <end position="76"/>
    </location>
</feature>
<protein>
    <submittedName>
        <fullName evidence="2">Uncharacterized protein</fullName>
    </submittedName>
</protein>
<proteinExistence type="predicted"/>